<dbReference type="RefSeq" id="WP_181054450.1">
    <property type="nucleotide sequence ID" value="NZ_JACDXJ010000002.1"/>
</dbReference>
<reference evidence="1 2" key="1">
    <citation type="submission" date="2020-07" db="EMBL/GenBank/DDBJ databases">
        <title>Draft genome and description of Microvirga mediterraneensis Marseille-Q2068 sp. nov.</title>
        <authorList>
            <person name="Boxberger M."/>
        </authorList>
    </citation>
    <scope>NUCLEOTIDE SEQUENCE [LARGE SCALE GENOMIC DNA]</scope>
    <source>
        <strain evidence="1 2">Marseille-Q2068</strain>
    </source>
</reference>
<dbReference type="Proteomes" id="UP000572984">
    <property type="component" value="Unassembled WGS sequence"/>
</dbReference>
<evidence type="ECO:0000313" key="2">
    <source>
        <dbReference type="Proteomes" id="UP000572984"/>
    </source>
</evidence>
<protein>
    <submittedName>
        <fullName evidence="1">Uncharacterized protein</fullName>
    </submittedName>
</protein>
<comment type="caution">
    <text evidence="1">The sequence shown here is derived from an EMBL/GenBank/DDBJ whole genome shotgun (WGS) entry which is preliminary data.</text>
</comment>
<sequence length="60" mass="6422">MADVKALIKAAPKPQVVIKDFPVLSPDSVEASRVALAAKAYEFHTRLIGGIDRGHVPGRL</sequence>
<organism evidence="1 2">
    <name type="scientific">Microvirga mediterraneensis</name>
    <dbReference type="NCBI Taxonomy" id="2754695"/>
    <lineage>
        <taxon>Bacteria</taxon>
        <taxon>Pseudomonadati</taxon>
        <taxon>Pseudomonadota</taxon>
        <taxon>Alphaproteobacteria</taxon>
        <taxon>Hyphomicrobiales</taxon>
        <taxon>Methylobacteriaceae</taxon>
        <taxon>Microvirga</taxon>
    </lineage>
</organism>
<proteinExistence type="predicted"/>
<accession>A0A838BUB0</accession>
<keyword evidence="2" id="KW-1185">Reference proteome</keyword>
<dbReference type="EMBL" id="JACDXJ010000002">
    <property type="protein sequence ID" value="MBA1158850.1"/>
    <property type="molecule type" value="Genomic_DNA"/>
</dbReference>
<evidence type="ECO:0000313" key="1">
    <source>
        <dbReference type="EMBL" id="MBA1158850.1"/>
    </source>
</evidence>
<name>A0A838BUB0_9HYPH</name>
<dbReference type="AlphaFoldDB" id="A0A838BUB0"/>
<gene>
    <name evidence="1" type="ORF">H0S73_22365</name>
</gene>